<feature type="compositionally biased region" description="Basic and acidic residues" evidence="1">
    <location>
        <begin position="84"/>
        <end position="104"/>
    </location>
</feature>
<dbReference type="FunFam" id="1.10.287.110:FF:000002">
    <property type="entry name" value="putative tyrosine-protein phosphatase auxilin isoform X2"/>
    <property type="match status" value="1"/>
</dbReference>
<evidence type="ECO:0000256" key="1">
    <source>
        <dbReference type="SAM" id="MobiDB-lite"/>
    </source>
</evidence>
<dbReference type="Proteomes" id="UP000018001">
    <property type="component" value="Unassembled WGS sequence"/>
</dbReference>
<dbReference type="SMART" id="SM00165">
    <property type="entry name" value="UBA"/>
    <property type="match status" value="1"/>
</dbReference>
<organism evidence="3 4">
    <name type="scientific">Byssochlamys spectabilis (strain No. 5 / NBRC 109023)</name>
    <name type="common">Paecilomyces variotii</name>
    <dbReference type="NCBI Taxonomy" id="1356009"/>
    <lineage>
        <taxon>Eukaryota</taxon>
        <taxon>Fungi</taxon>
        <taxon>Dikarya</taxon>
        <taxon>Ascomycota</taxon>
        <taxon>Pezizomycotina</taxon>
        <taxon>Eurotiomycetes</taxon>
        <taxon>Eurotiomycetidae</taxon>
        <taxon>Eurotiales</taxon>
        <taxon>Thermoascaceae</taxon>
        <taxon>Paecilomyces</taxon>
    </lineage>
</organism>
<dbReference type="eggNOG" id="KOG0431">
    <property type="taxonomic scope" value="Eukaryota"/>
</dbReference>
<dbReference type="GO" id="GO:0072318">
    <property type="term" value="P:clathrin coat disassembly"/>
    <property type="evidence" value="ECO:0007669"/>
    <property type="project" value="TreeGrafter"/>
</dbReference>
<feature type="compositionally biased region" description="Low complexity" evidence="1">
    <location>
        <begin position="24"/>
        <end position="49"/>
    </location>
</feature>
<dbReference type="PROSITE" id="PS50030">
    <property type="entry name" value="UBA"/>
    <property type="match status" value="1"/>
</dbReference>
<dbReference type="OrthoDB" id="1717591at2759"/>
<feature type="compositionally biased region" description="Basic and acidic residues" evidence="1">
    <location>
        <begin position="315"/>
        <end position="325"/>
    </location>
</feature>
<feature type="compositionally biased region" description="Low complexity" evidence="1">
    <location>
        <begin position="169"/>
        <end position="186"/>
    </location>
</feature>
<dbReference type="GO" id="GO:0005737">
    <property type="term" value="C:cytoplasm"/>
    <property type="evidence" value="ECO:0007669"/>
    <property type="project" value="TreeGrafter"/>
</dbReference>
<feature type="compositionally biased region" description="Basic and acidic residues" evidence="1">
    <location>
        <begin position="487"/>
        <end position="502"/>
    </location>
</feature>
<feature type="region of interest" description="Disordered" evidence="1">
    <location>
        <begin position="765"/>
        <end position="803"/>
    </location>
</feature>
<evidence type="ECO:0000313" key="3">
    <source>
        <dbReference type="EMBL" id="GAD91829.1"/>
    </source>
</evidence>
<evidence type="ECO:0000259" key="2">
    <source>
        <dbReference type="PROSITE" id="PS50030"/>
    </source>
</evidence>
<keyword evidence="4" id="KW-1185">Reference proteome</keyword>
<dbReference type="Pfam" id="PF22562">
    <property type="entry name" value="UBA_7"/>
    <property type="match status" value="1"/>
</dbReference>
<dbReference type="FunFam" id="1.25.40.10:FF:000354">
    <property type="entry name" value="UBA domain-containing protein 7"/>
    <property type="match status" value="1"/>
</dbReference>
<feature type="compositionally biased region" description="Polar residues" evidence="1">
    <location>
        <begin position="61"/>
        <end position="78"/>
    </location>
</feature>
<feature type="region of interest" description="Disordered" evidence="1">
    <location>
        <begin position="406"/>
        <end position="633"/>
    </location>
</feature>
<dbReference type="SUPFAM" id="SSF46934">
    <property type="entry name" value="UBA-like"/>
    <property type="match status" value="1"/>
</dbReference>
<feature type="compositionally biased region" description="Polar residues" evidence="1">
    <location>
        <begin position="615"/>
        <end position="626"/>
    </location>
</feature>
<feature type="compositionally biased region" description="Polar residues" evidence="1">
    <location>
        <begin position="243"/>
        <end position="257"/>
    </location>
</feature>
<dbReference type="SUPFAM" id="SSF46565">
    <property type="entry name" value="Chaperone J-domain"/>
    <property type="match status" value="1"/>
</dbReference>
<feature type="region of interest" description="Disordered" evidence="1">
    <location>
        <begin position="313"/>
        <end position="374"/>
    </location>
</feature>
<feature type="region of interest" description="Disordered" evidence="1">
    <location>
        <begin position="1"/>
        <end position="274"/>
    </location>
</feature>
<dbReference type="HOGENOM" id="CLU_005723_0_0_1"/>
<feature type="compositionally biased region" description="Pro residues" evidence="1">
    <location>
        <begin position="598"/>
        <end position="607"/>
    </location>
</feature>
<dbReference type="InParanoid" id="V5F7K9"/>
<feature type="compositionally biased region" description="Basic and acidic residues" evidence="1">
    <location>
        <begin position="411"/>
        <end position="423"/>
    </location>
</feature>
<dbReference type="SUPFAM" id="SSF48452">
    <property type="entry name" value="TPR-like"/>
    <property type="match status" value="1"/>
</dbReference>
<feature type="compositionally biased region" description="Polar residues" evidence="1">
    <location>
        <begin position="210"/>
        <end position="228"/>
    </location>
</feature>
<feature type="compositionally biased region" description="Basic and acidic residues" evidence="1">
    <location>
        <begin position="439"/>
        <end position="461"/>
    </location>
</feature>
<dbReference type="InterPro" id="IPR009060">
    <property type="entry name" value="UBA-like_sf"/>
</dbReference>
<sequence>MEDLSGLSWTPSSNEAAKKPPPMSSSSLFSTMRSTPLSGRSTPLSGPSGPSNPPSKPTTPANDSFANLVSFNSSNPDKNLSLAERQKRLQEERAKQEAEKRQRWEAQYGGNNAQFWDQLGKGGSSPATVGAAQPSALPKIQSPEEDEDDILAAFKASAPVDASTNFPIPSSTSSPAPAPVSTATTSGFVPASQKDDMSFLDDDDPFGLGQMSSKPAAPTTTSKPAQQTTDDDFLGDLAKPVSEFSSTKAQRGSNQTPVMEETTDIPKPADGVDRAVAELVDMGFPAEKAHQALRSTESGTDVQAAVGWLLNQAHAESREKSRARDGGTNPFDQHERGRDRSQRRGHDEPAWSRSSDRSDFSGTRDDRRSPATVERDAAHLAANFGNNLFKTANSLWKTGSKKFQQAVQELNSDHDPNQPRWMRDASVGGERQRSSPQPRLDHLDGRRTQREAQPEVDRNSRQPEQFTDEALLLESGEGPPSRHRTRPKTDAQPVRESHDLPVHSKNPFIHPERRPAQPSFTQQRPQAADSRTRLSRAAVEEQSTQAYISPARRRRPAAEQRAPSPNVDLFESPAPSQAPRAPVSAATPSVQASRPSKPSTPLPTKPKAPPREIPQVSSSVLMSSHQQRQKGTEAYKRGDYAAAHEAFVAAVSGIPDKHPVTIVLLSNRAMTALKIGEPKSAIDDADTILSVIGPSKGEAESIDLGNGEPSKPMRDFYGKALMRKAEALEQLERWEDAAKVWKQAVETGHGGSTSIQGRNRCEKAAGISKPAPKPASRPVQPKKPAPRPSALSDLAGPSTTVPSGEAVTRLRAANAEADRADEERLALTDSVDAKIAAWKGGKQDNLRALLGSLDNVLWPEAGWKKINMSELILPNKVKIQYMKGIAKVHPDKISTDATIEQRMIAGAVFSTLNEAWDKFKKENNL</sequence>
<feature type="domain" description="UBA" evidence="2">
    <location>
        <begin position="268"/>
        <end position="312"/>
    </location>
</feature>
<dbReference type="Gene3D" id="1.10.287.110">
    <property type="entry name" value="DnaJ domain"/>
    <property type="match status" value="1"/>
</dbReference>
<feature type="compositionally biased region" description="Pro residues" evidence="1">
    <location>
        <begin position="771"/>
        <end position="787"/>
    </location>
</feature>
<proteinExistence type="predicted"/>
<dbReference type="InterPro" id="IPR036869">
    <property type="entry name" value="J_dom_sf"/>
</dbReference>
<dbReference type="eggNOG" id="KOG1124">
    <property type="taxonomic scope" value="Eukaryota"/>
</dbReference>
<name>V5F7K9_BYSSN</name>
<dbReference type="GO" id="GO:0030276">
    <property type="term" value="F:clathrin binding"/>
    <property type="evidence" value="ECO:0007669"/>
    <property type="project" value="TreeGrafter"/>
</dbReference>
<accession>V5F7K9</accession>
<reference evidence="4" key="1">
    <citation type="journal article" date="2014" name="Genome Announc.">
        <title>Draft genome sequence of the formaldehyde-resistant fungus Byssochlamys spectabilis No. 5 (anamorph Paecilomyces variotii No. 5) (NBRC109023).</title>
        <authorList>
            <person name="Oka T."/>
            <person name="Ekino K."/>
            <person name="Fukuda K."/>
            <person name="Nomura Y."/>
        </authorList>
    </citation>
    <scope>NUCLEOTIDE SEQUENCE [LARGE SCALE GENOMIC DNA]</scope>
    <source>
        <strain evidence="4">No. 5 / NBRC 109023</strain>
    </source>
</reference>
<protein>
    <submittedName>
        <fullName evidence="3">UBA/TS-N domain protein</fullName>
    </submittedName>
</protein>
<dbReference type="EMBL" id="BAUL01000007">
    <property type="protein sequence ID" value="GAD91829.1"/>
    <property type="molecule type" value="Genomic_DNA"/>
</dbReference>
<evidence type="ECO:0000313" key="4">
    <source>
        <dbReference type="Proteomes" id="UP000018001"/>
    </source>
</evidence>
<dbReference type="GO" id="GO:0031982">
    <property type="term" value="C:vesicle"/>
    <property type="evidence" value="ECO:0007669"/>
    <property type="project" value="TreeGrafter"/>
</dbReference>
<dbReference type="Gene3D" id="1.10.8.10">
    <property type="entry name" value="DNA helicase RuvA subunit, C-terminal domain"/>
    <property type="match status" value="1"/>
</dbReference>
<dbReference type="InterPro" id="IPR015940">
    <property type="entry name" value="UBA"/>
</dbReference>
<dbReference type="Gene3D" id="1.25.40.10">
    <property type="entry name" value="Tetratricopeptide repeat domain"/>
    <property type="match status" value="1"/>
</dbReference>
<feature type="compositionally biased region" description="Basic and acidic residues" evidence="1">
    <location>
        <begin position="332"/>
        <end position="374"/>
    </location>
</feature>
<dbReference type="InterPro" id="IPR011990">
    <property type="entry name" value="TPR-like_helical_dom_sf"/>
</dbReference>
<dbReference type="PANTHER" id="PTHR23172">
    <property type="entry name" value="AUXILIN/CYCLIN G-ASSOCIATED KINASE-RELATED"/>
    <property type="match status" value="1"/>
</dbReference>
<gene>
    <name evidence="3" type="ORF">PVAR5_0410</name>
</gene>
<dbReference type="PANTHER" id="PTHR23172:SF19">
    <property type="entry name" value="J DOMAIN-CONTAINING PROTEIN"/>
    <property type="match status" value="1"/>
</dbReference>
<dbReference type="AlphaFoldDB" id="V5F7K9"/>
<dbReference type="GO" id="GO:0072583">
    <property type="term" value="P:clathrin-dependent endocytosis"/>
    <property type="evidence" value="ECO:0007669"/>
    <property type="project" value="TreeGrafter"/>
</dbReference>
<comment type="caution">
    <text evidence="3">The sequence shown here is derived from an EMBL/GenBank/DDBJ whole genome shotgun (WGS) entry which is preliminary data.</text>
</comment>